<evidence type="ECO:0000313" key="2">
    <source>
        <dbReference type="EMBL" id="NLR91475.1"/>
    </source>
</evidence>
<accession>A0A7X8XVW1</accession>
<feature type="transmembrane region" description="Helical" evidence="1">
    <location>
        <begin position="130"/>
        <end position="156"/>
    </location>
</feature>
<dbReference type="EMBL" id="JABAIL010000003">
    <property type="protein sequence ID" value="NLR91475.1"/>
    <property type="molecule type" value="Genomic_DNA"/>
</dbReference>
<feature type="transmembrane region" description="Helical" evidence="1">
    <location>
        <begin position="201"/>
        <end position="220"/>
    </location>
</feature>
<keyword evidence="1" id="KW-0812">Transmembrane</keyword>
<keyword evidence="3" id="KW-1185">Reference proteome</keyword>
<feature type="transmembrane region" description="Helical" evidence="1">
    <location>
        <begin position="168"/>
        <end position="189"/>
    </location>
</feature>
<feature type="transmembrane region" description="Helical" evidence="1">
    <location>
        <begin position="66"/>
        <end position="86"/>
    </location>
</feature>
<reference evidence="2 3" key="1">
    <citation type="submission" date="2020-04" db="EMBL/GenBank/DDBJ databases">
        <title>Flammeovirga sp. SR4, a novel species isolated from seawater.</title>
        <authorList>
            <person name="Wang X."/>
        </authorList>
    </citation>
    <scope>NUCLEOTIDE SEQUENCE [LARGE SCALE GENOMIC DNA]</scope>
    <source>
        <strain evidence="2 3">SR4</strain>
    </source>
</reference>
<dbReference type="AlphaFoldDB" id="A0A7X8XVW1"/>
<evidence type="ECO:0000313" key="3">
    <source>
        <dbReference type="Proteomes" id="UP000585050"/>
    </source>
</evidence>
<protein>
    <submittedName>
        <fullName evidence="2">Uncharacterized protein</fullName>
    </submittedName>
</protein>
<feature type="transmembrane region" description="Helical" evidence="1">
    <location>
        <begin position="98"/>
        <end position="118"/>
    </location>
</feature>
<name>A0A7X8XVW1_9BACT</name>
<dbReference type="Proteomes" id="UP000585050">
    <property type="component" value="Unassembled WGS sequence"/>
</dbReference>
<comment type="caution">
    <text evidence="2">The sequence shown here is derived from an EMBL/GenBank/DDBJ whole genome shotgun (WGS) entry which is preliminary data.</text>
</comment>
<keyword evidence="1" id="KW-1133">Transmembrane helix</keyword>
<evidence type="ECO:0000256" key="1">
    <source>
        <dbReference type="SAM" id="Phobius"/>
    </source>
</evidence>
<organism evidence="2 3">
    <name type="scientific">Flammeovirga agarivorans</name>
    <dbReference type="NCBI Taxonomy" id="2726742"/>
    <lineage>
        <taxon>Bacteria</taxon>
        <taxon>Pseudomonadati</taxon>
        <taxon>Bacteroidota</taxon>
        <taxon>Cytophagia</taxon>
        <taxon>Cytophagales</taxon>
        <taxon>Flammeovirgaceae</taxon>
        <taxon>Flammeovirga</taxon>
    </lineage>
</organism>
<feature type="transmembrane region" description="Helical" evidence="1">
    <location>
        <begin position="28"/>
        <end position="46"/>
    </location>
</feature>
<feature type="transmembrane region" description="Helical" evidence="1">
    <location>
        <begin position="6"/>
        <end position="23"/>
    </location>
</feature>
<keyword evidence="1" id="KW-0472">Membrane</keyword>
<gene>
    <name evidence="2" type="ORF">HGP29_09675</name>
</gene>
<proteinExistence type="predicted"/>
<sequence>MWIFIFIFFAIASAFTVLNLSVAESKKVFFTTISILMIVNLIYYPYSVEVTNQTLSNLLGRSDLVSFIALVQIFESILLIGLFVLQIKGHYKKRAKKIISWFTIFPSFIFLMGLFFLQSYCFINIEEYPFLLIAFAFALGVGVLLYLAVAFVKFILPEWDLRAELKMLTSLLQILLAMFLPLIVKGVQVPFSNLVVEVQPILVAGITVISVASIGVFLYMKRERKYYSNKNK</sequence>
<dbReference type="RefSeq" id="WP_168882195.1">
    <property type="nucleotide sequence ID" value="NZ_JABAIL010000003.1"/>
</dbReference>